<comment type="caution">
    <text evidence="2">The sequence shown here is derived from an EMBL/GenBank/DDBJ whole genome shotgun (WGS) entry which is preliminary data.</text>
</comment>
<organism evidence="2 3">
    <name type="scientific">candidate division WS6 bacterium GW2011_GWF2_39_15</name>
    <dbReference type="NCBI Taxonomy" id="1619100"/>
    <lineage>
        <taxon>Bacteria</taxon>
        <taxon>Candidatus Dojkabacteria</taxon>
    </lineage>
</organism>
<dbReference type="SUPFAM" id="SSF109604">
    <property type="entry name" value="HD-domain/PDEase-like"/>
    <property type="match status" value="1"/>
</dbReference>
<reference evidence="2 3" key="1">
    <citation type="journal article" date="2015" name="Nature">
        <title>rRNA introns, odd ribosomes, and small enigmatic genomes across a large radiation of phyla.</title>
        <authorList>
            <person name="Brown C.T."/>
            <person name="Hug L.A."/>
            <person name="Thomas B.C."/>
            <person name="Sharon I."/>
            <person name="Castelle C.J."/>
            <person name="Singh A."/>
            <person name="Wilkins M.J."/>
            <person name="Williams K.H."/>
            <person name="Banfield J.F."/>
        </authorList>
    </citation>
    <scope>NUCLEOTIDE SEQUENCE [LARGE SCALE GENOMIC DNA]</scope>
</reference>
<dbReference type="InterPro" id="IPR006674">
    <property type="entry name" value="HD_domain"/>
</dbReference>
<feature type="domain" description="HD" evidence="1">
    <location>
        <begin position="30"/>
        <end position="145"/>
    </location>
</feature>
<evidence type="ECO:0000259" key="1">
    <source>
        <dbReference type="Pfam" id="PF01966"/>
    </source>
</evidence>
<protein>
    <recommendedName>
        <fullName evidence="1">HD domain-containing protein</fullName>
    </recommendedName>
</protein>
<gene>
    <name evidence="2" type="ORF">UT34_C0001G0497</name>
</gene>
<dbReference type="Proteomes" id="UP000034799">
    <property type="component" value="Unassembled WGS sequence"/>
</dbReference>
<accession>A0A0G0N0T3</accession>
<evidence type="ECO:0000313" key="3">
    <source>
        <dbReference type="Proteomes" id="UP000034799"/>
    </source>
</evidence>
<name>A0A0G0N0T3_9BACT</name>
<dbReference type="EMBL" id="LBWK01000001">
    <property type="protein sequence ID" value="KKR06456.1"/>
    <property type="molecule type" value="Genomic_DNA"/>
</dbReference>
<dbReference type="Pfam" id="PF01966">
    <property type="entry name" value="HD"/>
    <property type="match status" value="1"/>
</dbReference>
<sequence length="199" mass="24075">MNDMEKYDEGKAIELGKIWMKNGINRGHDYEHASEVEKHAIEIMRSLEREGRLEKEIDKELISISVWWHDSYKARIKGWTLYGLIMEAYESEKIVRRELKEYVSPKRLEKAARAIRDHNLPIWYFLLTGKYPQVSQILFEADTIEELSTDRFFRSLNMSRNRIFTFLFKLYSMNRIFWWKFLPNSKYTQNVINEYKNSL</sequence>
<proteinExistence type="predicted"/>
<dbReference type="Gene3D" id="1.10.3210.10">
    <property type="entry name" value="Hypothetical protein af1432"/>
    <property type="match status" value="1"/>
</dbReference>
<evidence type="ECO:0000313" key="2">
    <source>
        <dbReference type="EMBL" id="KKR06456.1"/>
    </source>
</evidence>
<dbReference type="AlphaFoldDB" id="A0A0G0N0T3"/>